<sequence length="376" mass="42062">MKYVRSLITLILLSAACTSIVFLLQNKNQPQAKDMPKQTNPSPEATVRLAAVGDILLHDVVYNDARRSGNHFDFLPMFAAVKPYIEKADVAFANQESIIGGVEIGLSTYPSFNSPIEIADALAFTGFDVMSLANNHALDRGEQALQRSLSYWDKLNIVRTGAYTSQEDRNTIRTFSKNGITCAVLSYTYGLNGIDTLQKPYLVNLMQPEQMKQDVEQAKQIADAVIVILHFGTEYETLPNSSQKEVTQFLADLGVSVILGHHPHVLQPPEFLTGKQGNQTFVAYSLGNFLAGQENEETHFGGIIEVSIKKEKDGRIVLNNPSFLPTFTYSRNQTDYQVIPLAQVTEEQYPLARERYDKIIQHMKTYLPTLRIVTPK</sequence>
<dbReference type="PANTHER" id="PTHR33393">
    <property type="entry name" value="POLYGLUTAMINE SYNTHESIS ACCESSORY PROTEIN RV0574C-RELATED"/>
    <property type="match status" value="1"/>
</dbReference>
<dbReference type="SMART" id="SM00854">
    <property type="entry name" value="PGA_cap"/>
    <property type="match status" value="1"/>
</dbReference>
<protein>
    <submittedName>
        <fullName evidence="3">CapA family protein</fullName>
    </submittedName>
</protein>
<accession>A0ABV5WMV3</accession>
<comment type="similarity">
    <text evidence="1">Belongs to the CapA family.</text>
</comment>
<feature type="domain" description="Capsule synthesis protein CapA" evidence="2">
    <location>
        <begin position="48"/>
        <end position="293"/>
    </location>
</feature>
<dbReference type="PANTHER" id="PTHR33393:SF12">
    <property type="entry name" value="CAPSULE BIOSYNTHESIS PROTEIN CAPA"/>
    <property type="match status" value="1"/>
</dbReference>
<keyword evidence="4" id="KW-1185">Reference proteome</keyword>
<dbReference type="PROSITE" id="PS51257">
    <property type="entry name" value="PROKAR_LIPOPROTEIN"/>
    <property type="match status" value="1"/>
</dbReference>
<dbReference type="Gene3D" id="3.60.21.10">
    <property type="match status" value="1"/>
</dbReference>
<dbReference type="RefSeq" id="WP_379952010.1">
    <property type="nucleotide sequence ID" value="NZ_JBHMAF010000196.1"/>
</dbReference>
<dbReference type="SUPFAM" id="SSF56300">
    <property type="entry name" value="Metallo-dependent phosphatases"/>
    <property type="match status" value="1"/>
</dbReference>
<dbReference type="InterPro" id="IPR019079">
    <property type="entry name" value="Capsule_synth_CapA"/>
</dbReference>
<dbReference type="Proteomes" id="UP001589609">
    <property type="component" value="Unassembled WGS sequence"/>
</dbReference>
<evidence type="ECO:0000313" key="3">
    <source>
        <dbReference type="EMBL" id="MFB9761956.1"/>
    </source>
</evidence>
<gene>
    <name evidence="3" type="ORF">ACFFMS_27395</name>
</gene>
<dbReference type="Pfam" id="PF09587">
    <property type="entry name" value="PGA_cap"/>
    <property type="match status" value="1"/>
</dbReference>
<evidence type="ECO:0000313" key="4">
    <source>
        <dbReference type="Proteomes" id="UP001589609"/>
    </source>
</evidence>
<evidence type="ECO:0000256" key="1">
    <source>
        <dbReference type="ARBA" id="ARBA00005662"/>
    </source>
</evidence>
<comment type="caution">
    <text evidence="3">The sequence shown here is derived from an EMBL/GenBank/DDBJ whole genome shotgun (WGS) entry which is preliminary data.</text>
</comment>
<dbReference type="CDD" id="cd07381">
    <property type="entry name" value="MPP_CapA"/>
    <property type="match status" value="1"/>
</dbReference>
<proteinExistence type="inferred from homology"/>
<dbReference type="InterPro" id="IPR052169">
    <property type="entry name" value="CW_Biosynth-Accessory"/>
</dbReference>
<reference evidence="3 4" key="1">
    <citation type="submission" date="2024-09" db="EMBL/GenBank/DDBJ databases">
        <authorList>
            <person name="Sun Q."/>
            <person name="Mori K."/>
        </authorList>
    </citation>
    <scope>NUCLEOTIDE SEQUENCE [LARGE SCALE GENOMIC DNA]</scope>
    <source>
        <strain evidence="3 4">JCM 11201</strain>
    </source>
</reference>
<dbReference type="InterPro" id="IPR029052">
    <property type="entry name" value="Metallo-depent_PP-like"/>
</dbReference>
<dbReference type="EMBL" id="JBHMAF010000196">
    <property type="protein sequence ID" value="MFB9761956.1"/>
    <property type="molecule type" value="Genomic_DNA"/>
</dbReference>
<evidence type="ECO:0000259" key="2">
    <source>
        <dbReference type="SMART" id="SM00854"/>
    </source>
</evidence>
<name>A0ABV5WMV3_9BACI</name>
<organism evidence="3 4">
    <name type="scientific">Ectobacillus funiculus</name>
    <dbReference type="NCBI Taxonomy" id="137993"/>
    <lineage>
        <taxon>Bacteria</taxon>
        <taxon>Bacillati</taxon>
        <taxon>Bacillota</taxon>
        <taxon>Bacilli</taxon>
        <taxon>Bacillales</taxon>
        <taxon>Bacillaceae</taxon>
        <taxon>Ectobacillus</taxon>
    </lineage>
</organism>